<protein>
    <recommendedName>
        <fullName evidence="1">ChrR-like cupin domain-containing protein</fullName>
    </recommendedName>
</protein>
<dbReference type="RefSeq" id="WP_175050464.1">
    <property type="nucleotide sequence ID" value="NZ_CADIKC010000002.1"/>
</dbReference>
<dbReference type="InterPro" id="IPR011051">
    <property type="entry name" value="RmlC_Cupin_sf"/>
</dbReference>
<evidence type="ECO:0000313" key="2">
    <source>
        <dbReference type="EMBL" id="CAB3673449.1"/>
    </source>
</evidence>
<proteinExistence type="predicted"/>
<keyword evidence="3" id="KW-1185">Reference proteome</keyword>
<dbReference type="InterPro" id="IPR025979">
    <property type="entry name" value="ChrR-like_cupin_dom"/>
</dbReference>
<evidence type="ECO:0000313" key="3">
    <source>
        <dbReference type="Proteomes" id="UP000494255"/>
    </source>
</evidence>
<gene>
    <name evidence="2" type="ORF">LMG24238_02226</name>
</gene>
<feature type="domain" description="ChrR-like cupin" evidence="1">
    <location>
        <begin position="18"/>
        <end position="93"/>
    </location>
</feature>
<dbReference type="Pfam" id="PF12973">
    <property type="entry name" value="Cupin_7"/>
    <property type="match status" value="1"/>
</dbReference>
<dbReference type="AlphaFoldDB" id="A0A6J5ATF4"/>
<sequence>MINERHTVTRASPLSADGLWIPEGPGKWSRPLRFLKDGRGWVELMRLDPGTKLGLHRHTGEVHAFNLEGQRRLCTGEIVEPGDYVHESTGNVDWWEAVGDKALVVMVVVMGTVEYLGHNGEVKLRITAADRLDDYQRYCSEAGIEPQDLLER</sequence>
<reference evidence="2 3" key="1">
    <citation type="submission" date="2020-04" db="EMBL/GenBank/DDBJ databases">
        <authorList>
            <person name="De Canck E."/>
        </authorList>
    </citation>
    <scope>NUCLEOTIDE SEQUENCE [LARGE SCALE GENOMIC DNA]</scope>
    <source>
        <strain evidence="2 3">LMG 24238</strain>
    </source>
</reference>
<evidence type="ECO:0000259" key="1">
    <source>
        <dbReference type="Pfam" id="PF12973"/>
    </source>
</evidence>
<accession>A0A6J5ATF4</accession>
<dbReference type="GeneID" id="97040859"/>
<dbReference type="Proteomes" id="UP000494255">
    <property type="component" value="Unassembled WGS sequence"/>
</dbReference>
<organism evidence="2 3">
    <name type="scientific">Paraburkholderia sediminicola</name>
    <dbReference type="NCBI Taxonomy" id="458836"/>
    <lineage>
        <taxon>Bacteria</taxon>
        <taxon>Pseudomonadati</taxon>
        <taxon>Pseudomonadota</taxon>
        <taxon>Betaproteobacteria</taxon>
        <taxon>Burkholderiales</taxon>
        <taxon>Burkholderiaceae</taxon>
        <taxon>Paraburkholderia</taxon>
    </lineage>
</organism>
<dbReference type="InterPro" id="IPR014710">
    <property type="entry name" value="RmlC-like_jellyroll"/>
</dbReference>
<dbReference type="SUPFAM" id="SSF51182">
    <property type="entry name" value="RmlC-like cupins"/>
    <property type="match status" value="1"/>
</dbReference>
<dbReference type="Gene3D" id="2.60.120.10">
    <property type="entry name" value="Jelly Rolls"/>
    <property type="match status" value="1"/>
</dbReference>
<dbReference type="EMBL" id="CADIKC010000002">
    <property type="protein sequence ID" value="CAB3673449.1"/>
    <property type="molecule type" value="Genomic_DNA"/>
</dbReference>
<name>A0A6J5ATF4_9BURK</name>